<reference evidence="2 3" key="2">
    <citation type="submission" date="2018-11" db="EMBL/GenBank/DDBJ databases">
        <authorList>
            <consortium name="Pathogen Informatics"/>
        </authorList>
    </citation>
    <scope>NUCLEOTIDE SEQUENCE [LARGE SCALE GENOMIC DNA]</scope>
    <source>
        <strain evidence="2">Dakar</strain>
        <strain evidence="3">Dakar, Senegal</strain>
    </source>
</reference>
<evidence type="ECO:0000256" key="1">
    <source>
        <dbReference type="SAM" id="MobiDB-lite"/>
    </source>
</evidence>
<organism evidence="4">
    <name type="scientific">Schistosoma curassoni</name>
    <dbReference type="NCBI Taxonomy" id="6186"/>
    <lineage>
        <taxon>Eukaryota</taxon>
        <taxon>Metazoa</taxon>
        <taxon>Spiralia</taxon>
        <taxon>Lophotrochozoa</taxon>
        <taxon>Platyhelminthes</taxon>
        <taxon>Trematoda</taxon>
        <taxon>Digenea</taxon>
        <taxon>Strigeidida</taxon>
        <taxon>Schistosomatoidea</taxon>
        <taxon>Schistosomatidae</taxon>
        <taxon>Schistosoma</taxon>
    </lineage>
</organism>
<feature type="region of interest" description="Disordered" evidence="1">
    <location>
        <begin position="85"/>
        <end position="105"/>
    </location>
</feature>
<dbReference type="WBParaSite" id="SCUD_0001945601-mRNA-1">
    <property type="protein sequence ID" value="SCUD_0001945601-mRNA-1"/>
    <property type="gene ID" value="SCUD_0001945601"/>
</dbReference>
<protein>
    <submittedName>
        <fullName evidence="4">CACTA en-spm transposon protein</fullName>
    </submittedName>
</protein>
<name>A0A183KWK9_9TREM</name>
<dbReference type="Proteomes" id="UP000279833">
    <property type="component" value="Unassembled WGS sequence"/>
</dbReference>
<accession>A0A183KWK9</accession>
<evidence type="ECO:0000313" key="4">
    <source>
        <dbReference type="WBParaSite" id="SCUD_0001945601-mRNA-1"/>
    </source>
</evidence>
<keyword evidence="3" id="KW-1185">Reference proteome</keyword>
<gene>
    <name evidence="2" type="ORF">SCUD_LOCUS19453</name>
</gene>
<evidence type="ECO:0000313" key="3">
    <source>
        <dbReference type="Proteomes" id="UP000279833"/>
    </source>
</evidence>
<proteinExistence type="predicted"/>
<reference evidence="4" key="1">
    <citation type="submission" date="2016-06" db="UniProtKB">
        <authorList>
            <consortium name="WormBaseParasite"/>
        </authorList>
    </citation>
    <scope>IDENTIFICATION</scope>
</reference>
<dbReference type="AlphaFoldDB" id="A0A183KWK9"/>
<evidence type="ECO:0000313" key="2">
    <source>
        <dbReference type="EMBL" id="VDP69156.1"/>
    </source>
</evidence>
<dbReference type="EMBL" id="UZAK01042536">
    <property type="protein sequence ID" value="VDP69156.1"/>
    <property type="molecule type" value="Genomic_DNA"/>
</dbReference>
<sequence>MDYVWSGNNVQESTTVINSSMNANDNQQQSVQEQQQIDEYKQFQMTIYNHIINLHKEFQYELDRVTREHELQLFKIVYAEESHNRMKRPSSASRRSTNKRELTGVVTDESPATAAATAYSVSKLSPYFVSLTPHLQCHKEGKLFIDCKRSDLKLYNCSSV</sequence>